<dbReference type="InterPro" id="IPR036640">
    <property type="entry name" value="ABC1_TM_sf"/>
</dbReference>
<evidence type="ECO:0000313" key="10">
    <source>
        <dbReference type="Proteomes" id="UP000245609"/>
    </source>
</evidence>
<evidence type="ECO:0000256" key="2">
    <source>
        <dbReference type="ARBA" id="ARBA00022448"/>
    </source>
</evidence>
<dbReference type="InterPro" id="IPR003593">
    <property type="entry name" value="AAA+_ATPase"/>
</dbReference>
<keyword evidence="10" id="KW-1185">Reference proteome</keyword>
<keyword evidence="3" id="KW-0812">Transmembrane</keyword>
<dbReference type="Proteomes" id="UP000245609">
    <property type="component" value="Unassembled WGS sequence"/>
</dbReference>
<dbReference type="GO" id="GO:0016887">
    <property type="term" value="F:ATP hydrolysis activity"/>
    <property type="evidence" value="ECO:0007669"/>
    <property type="project" value="InterPro"/>
</dbReference>
<dbReference type="GO" id="GO:0005324">
    <property type="term" value="F:long-chain fatty acid transmembrane transporter activity"/>
    <property type="evidence" value="ECO:0007669"/>
    <property type="project" value="TreeGrafter"/>
</dbReference>
<dbReference type="GO" id="GO:0007031">
    <property type="term" value="P:peroxisome organization"/>
    <property type="evidence" value="ECO:0007669"/>
    <property type="project" value="TreeGrafter"/>
</dbReference>
<evidence type="ECO:0000259" key="8">
    <source>
        <dbReference type="PROSITE" id="PS50893"/>
    </source>
</evidence>
<sequence>MQFLISSAHKHVSYTDSLSCISPTKNVFEDGTVCRRCKTRRRDSQQYGKLHISVVRLRFKQFMKGIAKWVLIAIPATLTNSSLEYLQHLLALRFRKRLTLKIHESYFKDHNFYAVPNLDNRIKNVDQVIVADVQKFAQSLSRLYSNISKPLLDCVVYNIFLAKSIGLNTLFILSTVVQLSTGLLRALTPPFGTLVSKEQKLEGDLHYAHSRILNNSEEIALWKGAEFERDVIQKKYSRLTKHTSRVFRLRVFYGMVEDFCIKYFWGSAGLLACAAPVFAERLPRLEEIQYLKDKDSFSLHLGKTDESILGQRTREFVANRRLLLSSSSAVGRIISGYKELVELSGYTYRVSELLDVLDDISNDQFVKPKLYDTNDDTQDVSSESGNLANSSPVAHRGEFIEKDYIMFDRVPIVSPTGEVLIKELSYVAFPGMNLLVLGPNGCGKSSMFRILGGLWPIYGTLRDQIIYPHSQEQMQELGVTDAELISILQVLRLDGIVSREGGFDARKEWRDCLSGGDKQRIAMARLYYHKPKFAIMDECTSSVSLEMEEVMYTHAATLGITMLTVSHRQSLWKYHNYLLEFDGKGGYLFTEFDPEERLELLSEKQNLEEQNQLFLDLEKRLGQVPPTDVE</sequence>
<dbReference type="GO" id="GO:0005778">
    <property type="term" value="C:peroxisomal membrane"/>
    <property type="evidence" value="ECO:0007669"/>
    <property type="project" value="TreeGrafter"/>
</dbReference>
<comment type="similarity">
    <text evidence="1">Belongs to the ABC transporter superfamily. ABCD family. Peroxisomal fatty acyl CoA transporter (TC 3.A.1.203) subfamily.</text>
</comment>
<organism evidence="9 10">
    <name type="scientific">Smittium megazygosporum</name>
    <dbReference type="NCBI Taxonomy" id="133381"/>
    <lineage>
        <taxon>Eukaryota</taxon>
        <taxon>Fungi</taxon>
        <taxon>Fungi incertae sedis</taxon>
        <taxon>Zoopagomycota</taxon>
        <taxon>Kickxellomycotina</taxon>
        <taxon>Harpellomycetes</taxon>
        <taxon>Harpellales</taxon>
        <taxon>Legeriomycetaceae</taxon>
        <taxon>Smittium</taxon>
    </lineage>
</organism>
<keyword evidence="5" id="KW-0067">ATP-binding</keyword>
<keyword evidence="6" id="KW-1133">Transmembrane helix</keyword>
<protein>
    <recommendedName>
        <fullName evidence="8">ABC transporter domain-containing protein</fullName>
    </recommendedName>
</protein>
<dbReference type="InterPro" id="IPR017871">
    <property type="entry name" value="ABC_transporter-like_CS"/>
</dbReference>
<dbReference type="GO" id="GO:0042760">
    <property type="term" value="P:very long-chain fatty acid catabolic process"/>
    <property type="evidence" value="ECO:0007669"/>
    <property type="project" value="TreeGrafter"/>
</dbReference>
<evidence type="ECO:0000256" key="5">
    <source>
        <dbReference type="ARBA" id="ARBA00022840"/>
    </source>
</evidence>
<evidence type="ECO:0000313" key="9">
    <source>
        <dbReference type="EMBL" id="PVV01665.1"/>
    </source>
</evidence>
<evidence type="ECO:0000256" key="7">
    <source>
        <dbReference type="ARBA" id="ARBA00023136"/>
    </source>
</evidence>
<dbReference type="GO" id="GO:0006635">
    <property type="term" value="P:fatty acid beta-oxidation"/>
    <property type="evidence" value="ECO:0007669"/>
    <property type="project" value="TreeGrafter"/>
</dbReference>
<dbReference type="SMART" id="SM00382">
    <property type="entry name" value="AAA"/>
    <property type="match status" value="1"/>
</dbReference>
<dbReference type="PANTHER" id="PTHR11384">
    <property type="entry name" value="ATP-BINDING CASSETTE, SUB-FAMILY D MEMBER"/>
    <property type="match status" value="1"/>
</dbReference>
<comment type="caution">
    <text evidence="9">The sequence shown here is derived from an EMBL/GenBank/DDBJ whole genome shotgun (WGS) entry which is preliminary data.</text>
</comment>
<dbReference type="SUPFAM" id="SSF90123">
    <property type="entry name" value="ABC transporter transmembrane region"/>
    <property type="match status" value="1"/>
</dbReference>
<dbReference type="GO" id="GO:0140359">
    <property type="term" value="F:ABC-type transporter activity"/>
    <property type="evidence" value="ECO:0007669"/>
    <property type="project" value="InterPro"/>
</dbReference>
<dbReference type="SUPFAM" id="SSF52540">
    <property type="entry name" value="P-loop containing nucleoside triphosphate hydrolases"/>
    <property type="match status" value="1"/>
</dbReference>
<dbReference type="PROSITE" id="PS50893">
    <property type="entry name" value="ABC_TRANSPORTER_2"/>
    <property type="match status" value="1"/>
</dbReference>
<dbReference type="AlphaFoldDB" id="A0A2T9ZAT0"/>
<gene>
    <name evidence="9" type="ORF">BB560_003907</name>
</gene>
<dbReference type="InterPro" id="IPR027417">
    <property type="entry name" value="P-loop_NTPase"/>
</dbReference>
<feature type="domain" description="ABC transporter" evidence="8">
    <location>
        <begin position="405"/>
        <end position="609"/>
    </location>
</feature>
<dbReference type="Gene3D" id="1.20.1560.10">
    <property type="entry name" value="ABC transporter type 1, transmembrane domain"/>
    <property type="match status" value="1"/>
</dbReference>
<accession>A0A2T9ZAT0</accession>
<proteinExistence type="inferred from homology"/>
<keyword evidence="7" id="KW-0472">Membrane</keyword>
<dbReference type="Gene3D" id="3.40.50.300">
    <property type="entry name" value="P-loop containing nucleotide triphosphate hydrolases"/>
    <property type="match status" value="2"/>
</dbReference>
<dbReference type="InterPro" id="IPR011527">
    <property type="entry name" value="ABC1_TM_dom"/>
</dbReference>
<keyword evidence="4" id="KW-0547">Nucleotide-binding</keyword>
<evidence type="ECO:0000256" key="4">
    <source>
        <dbReference type="ARBA" id="ARBA00022741"/>
    </source>
</evidence>
<dbReference type="Pfam" id="PF00005">
    <property type="entry name" value="ABC_tran"/>
    <property type="match status" value="1"/>
</dbReference>
<name>A0A2T9ZAT0_9FUNG</name>
<evidence type="ECO:0000256" key="3">
    <source>
        <dbReference type="ARBA" id="ARBA00022692"/>
    </source>
</evidence>
<dbReference type="InterPro" id="IPR050835">
    <property type="entry name" value="ABC_transporter_sub-D"/>
</dbReference>
<dbReference type="GO" id="GO:0005524">
    <property type="term" value="F:ATP binding"/>
    <property type="evidence" value="ECO:0007669"/>
    <property type="project" value="UniProtKB-KW"/>
</dbReference>
<dbReference type="OrthoDB" id="422637at2759"/>
<dbReference type="PROSITE" id="PS00211">
    <property type="entry name" value="ABC_TRANSPORTER_1"/>
    <property type="match status" value="1"/>
</dbReference>
<dbReference type="EMBL" id="MBFS01000904">
    <property type="protein sequence ID" value="PVV01665.1"/>
    <property type="molecule type" value="Genomic_DNA"/>
</dbReference>
<dbReference type="STRING" id="133381.A0A2T9ZAT0"/>
<dbReference type="InterPro" id="IPR003439">
    <property type="entry name" value="ABC_transporter-like_ATP-bd"/>
</dbReference>
<evidence type="ECO:0000256" key="6">
    <source>
        <dbReference type="ARBA" id="ARBA00022989"/>
    </source>
</evidence>
<keyword evidence="2" id="KW-0813">Transport</keyword>
<dbReference type="GO" id="GO:0015910">
    <property type="term" value="P:long-chain fatty acid import into peroxisome"/>
    <property type="evidence" value="ECO:0007669"/>
    <property type="project" value="TreeGrafter"/>
</dbReference>
<evidence type="ECO:0000256" key="1">
    <source>
        <dbReference type="ARBA" id="ARBA00008575"/>
    </source>
</evidence>
<reference evidence="9 10" key="1">
    <citation type="journal article" date="2018" name="MBio">
        <title>Comparative Genomics Reveals the Core Gene Toolbox for the Fungus-Insect Symbiosis.</title>
        <authorList>
            <person name="Wang Y."/>
            <person name="Stata M."/>
            <person name="Wang W."/>
            <person name="Stajich J.E."/>
            <person name="White M.M."/>
            <person name="Moncalvo J.M."/>
        </authorList>
    </citation>
    <scope>NUCLEOTIDE SEQUENCE [LARGE SCALE GENOMIC DNA]</scope>
    <source>
        <strain evidence="9 10">SC-DP-2</strain>
    </source>
</reference>
<dbReference type="CDD" id="cd03223">
    <property type="entry name" value="ABCD_peroxisomal_ALDP"/>
    <property type="match status" value="1"/>
</dbReference>
<dbReference type="PANTHER" id="PTHR11384:SF67">
    <property type="entry name" value="ATP-BINDING CASSETTE SUB-FAMILY D MEMBER 1"/>
    <property type="match status" value="1"/>
</dbReference>
<dbReference type="Pfam" id="PF06472">
    <property type="entry name" value="ABC_membrane_2"/>
    <property type="match status" value="1"/>
</dbReference>